<gene>
    <name evidence="1" type="ORF">GUJ93_ZPchr0010g7971</name>
</gene>
<sequence length="68" mass="7621">MHPHHRRHARSYFRTTKRIAMAGGKIKHRSGARLQGGIPFDKSKGQHILKNPALVDSIVDKVGLKPTD</sequence>
<comment type="caution">
    <text evidence="1">The sequence shown here is derived from an EMBL/GenBank/DDBJ whole genome shotgun (WGS) entry which is preliminary data.</text>
</comment>
<reference evidence="1" key="2">
    <citation type="submission" date="2021-02" db="EMBL/GenBank/DDBJ databases">
        <authorList>
            <person name="Kimball J.A."/>
            <person name="Haas M.W."/>
            <person name="Macchietto M."/>
            <person name="Kono T."/>
            <person name="Duquette J."/>
            <person name="Shao M."/>
        </authorList>
    </citation>
    <scope>NUCLEOTIDE SEQUENCE</scope>
    <source>
        <tissue evidence="1">Fresh leaf tissue</tissue>
    </source>
</reference>
<reference evidence="1" key="1">
    <citation type="journal article" date="2021" name="bioRxiv">
        <title>Whole Genome Assembly and Annotation of Northern Wild Rice, Zizania palustris L., Supports a Whole Genome Duplication in the Zizania Genus.</title>
        <authorList>
            <person name="Haas M."/>
            <person name="Kono T."/>
            <person name="Macchietto M."/>
            <person name="Millas R."/>
            <person name="McGilp L."/>
            <person name="Shao M."/>
            <person name="Duquette J."/>
            <person name="Hirsch C.N."/>
            <person name="Kimball J."/>
        </authorList>
    </citation>
    <scope>NUCLEOTIDE SEQUENCE</scope>
    <source>
        <tissue evidence="1">Fresh leaf tissue</tissue>
    </source>
</reference>
<protein>
    <submittedName>
        <fullName evidence="1">Uncharacterized protein</fullName>
    </submittedName>
</protein>
<proteinExistence type="predicted"/>
<dbReference type="AlphaFoldDB" id="A0A8J5WCE1"/>
<keyword evidence="2" id="KW-1185">Reference proteome</keyword>
<accession>A0A8J5WCE1</accession>
<organism evidence="1 2">
    <name type="scientific">Zizania palustris</name>
    <name type="common">Northern wild rice</name>
    <dbReference type="NCBI Taxonomy" id="103762"/>
    <lineage>
        <taxon>Eukaryota</taxon>
        <taxon>Viridiplantae</taxon>
        <taxon>Streptophyta</taxon>
        <taxon>Embryophyta</taxon>
        <taxon>Tracheophyta</taxon>
        <taxon>Spermatophyta</taxon>
        <taxon>Magnoliopsida</taxon>
        <taxon>Liliopsida</taxon>
        <taxon>Poales</taxon>
        <taxon>Poaceae</taxon>
        <taxon>BOP clade</taxon>
        <taxon>Oryzoideae</taxon>
        <taxon>Oryzeae</taxon>
        <taxon>Zizaniinae</taxon>
        <taxon>Zizania</taxon>
    </lineage>
</organism>
<evidence type="ECO:0000313" key="2">
    <source>
        <dbReference type="Proteomes" id="UP000729402"/>
    </source>
</evidence>
<dbReference type="EMBL" id="JAAALK010000082">
    <property type="protein sequence ID" value="KAG8088193.1"/>
    <property type="molecule type" value="Genomic_DNA"/>
</dbReference>
<dbReference type="OrthoDB" id="74991at2759"/>
<evidence type="ECO:0000313" key="1">
    <source>
        <dbReference type="EMBL" id="KAG8088193.1"/>
    </source>
</evidence>
<name>A0A8J5WCE1_ZIZPA</name>
<dbReference type="Proteomes" id="UP000729402">
    <property type="component" value="Unassembled WGS sequence"/>
</dbReference>